<evidence type="ECO:0000313" key="4">
    <source>
        <dbReference type="Proteomes" id="UP000515146"/>
    </source>
</evidence>
<dbReference type="GeneID" id="113794920"/>
<dbReference type="GO" id="GO:0003677">
    <property type="term" value="F:DNA binding"/>
    <property type="evidence" value="ECO:0007669"/>
    <property type="project" value="InterPro"/>
</dbReference>
<gene>
    <name evidence="5" type="primary">LOC113794920</name>
</gene>
<sequence length="165" mass="19000">MVMDVDNNSTKSMDCAVRINGALMNNYQNCLAILIGFVQRLEGENKRIVIKTTDNVYVQVMLTQPLSFILEPDQLIEAFGIVRGGSKFECKSFAHFGREESKEFDCESYNHLIQLCITHQQRYCIDKTDADEQQSELVFQTVDNDFDIININEQQQSFNDNGFQH</sequence>
<dbReference type="SUPFAM" id="SSF50249">
    <property type="entry name" value="Nucleic acid-binding proteins"/>
    <property type="match status" value="1"/>
</dbReference>
<protein>
    <submittedName>
        <fullName evidence="5">Uncharacterized protein LOC113794920</fullName>
    </submittedName>
</protein>
<evidence type="ECO:0000313" key="5">
    <source>
        <dbReference type="RefSeq" id="XP_027200872.1"/>
    </source>
</evidence>
<dbReference type="InterPro" id="IPR012340">
    <property type="entry name" value="NA-bd_OB-fold"/>
</dbReference>
<accession>A0A6P6Y5W4</accession>
<dbReference type="GO" id="GO:0006281">
    <property type="term" value="P:DNA repair"/>
    <property type="evidence" value="ECO:0007669"/>
    <property type="project" value="InterPro"/>
</dbReference>
<comment type="subcellular location">
    <subcellularLocation>
        <location evidence="1">Nucleus</location>
    </subcellularLocation>
</comment>
<keyword evidence="4" id="KW-1185">Reference proteome</keyword>
<dbReference type="GO" id="GO:0006310">
    <property type="term" value="P:DNA recombination"/>
    <property type="evidence" value="ECO:0007669"/>
    <property type="project" value="InterPro"/>
</dbReference>
<dbReference type="OrthoDB" id="6487967at2759"/>
<dbReference type="Proteomes" id="UP000515146">
    <property type="component" value="Unplaced"/>
</dbReference>
<evidence type="ECO:0000256" key="1">
    <source>
        <dbReference type="ARBA" id="ARBA00004123"/>
    </source>
</evidence>
<evidence type="ECO:0000256" key="3">
    <source>
        <dbReference type="ARBA" id="ARBA00023242"/>
    </source>
</evidence>
<dbReference type="RefSeq" id="XP_027200872.1">
    <property type="nucleotide sequence ID" value="XM_027345071.1"/>
</dbReference>
<dbReference type="Gene3D" id="2.40.50.140">
    <property type="entry name" value="Nucleic acid-binding proteins"/>
    <property type="match status" value="1"/>
</dbReference>
<dbReference type="GO" id="GO:0006260">
    <property type="term" value="P:DNA replication"/>
    <property type="evidence" value="ECO:0007669"/>
    <property type="project" value="InterPro"/>
</dbReference>
<name>A0A6P6Y5W4_DERPT</name>
<proteinExistence type="inferred from homology"/>
<dbReference type="InParanoid" id="A0A6P6Y5W4"/>
<reference evidence="5" key="1">
    <citation type="submission" date="2025-08" db="UniProtKB">
        <authorList>
            <consortium name="RefSeq"/>
        </authorList>
    </citation>
    <scope>IDENTIFICATION</scope>
    <source>
        <strain evidence="5">Airmid</strain>
    </source>
</reference>
<keyword evidence="3" id="KW-0539">Nucleus</keyword>
<evidence type="ECO:0000256" key="2">
    <source>
        <dbReference type="ARBA" id="ARBA00009761"/>
    </source>
</evidence>
<dbReference type="AlphaFoldDB" id="A0A6P6Y5W4"/>
<dbReference type="InterPro" id="IPR013970">
    <property type="entry name" value="Rfa2"/>
</dbReference>
<organism evidence="4 5">
    <name type="scientific">Dermatophagoides pteronyssinus</name>
    <name type="common">European house dust mite</name>
    <dbReference type="NCBI Taxonomy" id="6956"/>
    <lineage>
        <taxon>Eukaryota</taxon>
        <taxon>Metazoa</taxon>
        <taxon>Ecdysozoa</taxon>
        <taxon>Arthropoda</taxon>
        <taxon>Chelicerata</taxon>
        <taxon>Arachnida</taxon>
        <taxon>Acari</taxon>
        <taxon>Acariformes</taxon>
        <taxon>Sarcoptiformes</taxon>
        <taxon>Astigmata</taxon>
        <taxon>Psoroptidia</taxon>
        <taxon>Analgoidea</taxon>
        <taxon>Pyroglyphidae</taxon>
        <taxon>Dermatophagoidinae</taxon>
        <taxon>Dermatophagoides</taxon>
    </lineage>
</organism>
<dbReference type="OMA" id="MISHNEY"/>
<dbReference type="GO" id="GO:0031981">
    <property type="term" value="C:nuclear lumen"/>
    <property type="evidence" value="ECO:0007669"/>
    <property type="project" value="UniProtKB-ARBA"/>
</dbReference>
<comment type="similarity">
    <text evidence="2">Belongs to the replication factor A protein 3 family.</text>
</comment>
<dbReference type="Pfam" id="PF08661">
    <property type="entry name" value="Rep_fac-A_3"/>
    <property type="match status" value="1"/>
</dbReference>
<dbReference type="KEGG" id="dpte:113794920"/>